<gene>
    <name evidence="3" type="ORF">ACFPN2_04235</name>
</gene>
<accession>A0ABV8SMT1</accession>
<keyword evidence="2" id="KW-0812">Transmembrane</keyword>
<evidence type="ECO:0000256" key="2">
    <source>
        <dbReference type="SAM" id="Phobius"/>
    </source>
</evidence>
<dbReference type="EMBL" id="JBHSDU010000002">
    <property type="protein sequence ID" value="MFC4308282.1"/>
    <property type="molecule type" value="Genomic_DNA"/>
</dbReference>
<dbReference type="InterPro" id="IPR021244">
    <property type="entry name" value="DUF2802"/>
</dbReference>
<organism evidence="3 4">
    <name type="scientific">Steroidobacter flavus</name>
    <dbReference type="NCBI Taxonomy" id="1842136"/>
    <lineage>
        <taxon>Bacteria</taxon>
        <taxon>Pseudomonadati</taxon>
        <taxon>Pseudomonadota</taxon>
        <taxon>Gammaproteobacteria</taxon>
        <taxon>Steroidobacterales</taxon>
        <taxon>Steroidobacteraceae</taxon>
        <taxon>Steroidobacter</taxon>
    </lineage>
</organism>
<protein>
    <submittedName>
        <fullName evidence="3">DUF2802 domain-containing protein</fullName>
    </submittedName>
</protein>
<dbReference type="Pfam" id="PF10975">
    <property type="entry name" value="DUF2802"/>
    <property type="match status" value="1"/>
</dbReference>
<dbReference type="RefSeq" id="WP_380595352.1">
    <property type="nucleotide sequence ID" value="NZ_JBHSDU010000002.1"/>
</dbReference>
<proteinExistence type="predicted"/>
<evidence type="ECO:0000313" key="3">
    <source>
        <dbReference type="EMBL" id="MFC4308282.1"/>
    </source>
</evidence>
<evidence type="ECO:0000256" key="1">
    <source>
        <dbReference type="SAM" id="MobiDB-lite"/>
    </source>
</evidence>
<dbReference type="Proteomes" id="UP001595904">
    <property type="component" value="Unassembled WGS sequence"/>
</dbReference>
<keyword evidence="2" id="KW-1133">Transmembrane helix</keyword>
<sequence length="179" mass="19840">MFEILPNPSLEAVLIAGRAVLLIGAFWIFALAFTRWRRADERDSQALRDQLDRAFTEMRTLHETVTVMSARIEAMSERAETDSRRPQLPAVVANAQARGYDLALRMAKNGSAVEDLVSNCGITRHEAELLTRLHAAKSQPEVAAWQARQQQQVAQAPQQQAPAPQPTGRKRGSLLSVVS</sequence>
<feature type="compositionally biased region" description="Low complexity" evidence="1">
    <location>
        <begin position="143"/>
        <end position="162"/>
    </location>
</feature>
<feature type="region of interest" description="Disordered" evidence="1">
    <location>
        <begin position="141"/>
        <end position="179"/>
    </location>
</feature>
<keyword evidence="2" id="KW-0472">Membrane</keyword>
<reference evidence="4" key="1">
    <citation type="journal article" date="2019" name="Int. J. Syst. Evol. Microbiol.">
        <title>The Global Catalogue of Microorganisms (GCM) 10K type strain sequencing project: providing services to taxonomists for standard genome sequencing and annotation.</title>
        <authorList>
            <consortium name="The Broad Institute Genomics Platform"/>
            <consortium name="The Broad Institute Genome Sequencing Center for Infectious Disease"/>
            <person name="Wu L."/>
            <person name="Ma J."/>
        </authorList>
    </citation>
    <scope>NUCLEOTIDE SEQUENCE [LARGE SCALE GENOMIC DNA]</scope>
    <source>
        <strain evidence="4">CGMCC 1.10759</strain>
    </source>
</reference>
<name>A0ABV8SMT1_9GAMM</name>
<keyword evidence="4" id="KW-1185">Reference proteome</keyword>
<comment type="caution">
    <text evidence="3">The sequence shown here is derived from an EMBL/GenBank/DDBJ whole genome shotgun (WGS) entry which is preliminary data.</text>
</comment>
<evidence type="ECO:0000313" key="4">
    <source>
        <dbReference type="Proteomes" id="UP001595904"/>
    </source>
</evidence>
<feature type="transmembrane region" description="Helical" evidence="2">
    <location>
        <begin position="12"/>
        <end position="33"/>
    </location>
</feature>